<dbReference type="RefSeq" id="WP_193193129.1">
    <property type="nucleotide sequence ID" value="NZ_JACZFR010000039.1"/>
</dbReference>
<dbReference type="Pfam" id="PF00441">
    <property type="entry name" value="Acyl-CoA_dh_1"/>
    <property type="match status" value="1"/>
</dbReference>
<organism evidence="10 11">
    <name type="scientific">Microbulbifer taiwanensis</name>
    <dbReference type="NCBI Taxonomy" id="986746"/>
    <lineage>
        <taxon>Bacteria</taxon>
        <taxon>Pseudomonadati</taxon>
        <taxon>Pseudomonadota</taxon>
        <taxon>Gammaproteobacteria</taxon>
        <taxon>Cellvibrionales</taxon>
        <taxon>Microbulbiferaceae</taxon>
        <taxon>Microbulbifer</taxon>
    </lineage>
</organism>
<dbReference type="InterPro" id="IPR013786">
    <property type="entry name" value="AcylCoA_DH/ox_N"/>
</dbReference>
<keyword evidence="3 6" id="KW-0285">Flavoprotein</keyword>
<dbReference type="EC" id="1.-.-.-" evidence="10"/>
<comment type="similarity">
    <text evidence="2 6">Belongs to the acyl-CoA dehydrogenase family.</text>
</comment>
<keyword evidence="5 6" id="KW-0560">Oxidoreductase</keyword>
<evidence type="ECO:0000259" key="8">
    <source>
        <dbReference type="Pfam" id="PF02770"/>
    </source>
</evidence>
<dbReference type="Gene3D" id="2.40.110.10">
    <property type="entry name" value="Butyryl-CoA Dehydrogenase, subunit A, domain 2"/>
    <property type="match status" value="1"/>
</dbReference>
<feature type="domain" description="Acyl-CoA dehydrogenase/oxidase N-terminal" evidence="9">
    <location>
        <begin position="6"/>
        <end position="118"/>
    </location>
</feature>
<dbReference type="GO" id="GO:0016491">
    <property type="term" value="F:oxidoreductase activity"/>
    <property type="evidence" value="ECO:0007669"/>
    <property type="project" value="UniProtKB-KW"/>
</dbReference>
<dbReference type="SUPFAM" id="SSF56645">
    <property type="entry name" value="Acyl-CoA dehydrogenase NM domain-like"/>
    <property type="match status" value="1"/>
</dbReference>
<protein>
    <submittedName>
        <fullName evidence="10">Acyl-CoA dehydrogenase family protein</fullName>
        <ecNumber evidence="10">1.-.-.-</ecNumber>
    </submittedName>
</protein>
<sequence>MQFAFTEEQQMIRDTAEQFLAEVSTSEAIRSAMETELGYQPELWQRICGELYWQAIHIPEAYGGMGLGQVELAAMLEQMGRYLLCSPFFSTVCLGANALMVAGTEAQKEKYLPRICEGLTATLAYTGISAARGGGRWGADAVEAIAERDGDEFILNGTLRFVPDGASAELLIVAARAAGTSGEAGISLFVVPAESPGIERKLLPTMDQTRKQAEIVLSDLRLPADTLMGAEGDAWPQLQKILQLATVAQAAEQMGGAQQSLDLAVEYSKERAQFGRPIAGFQAIKHKAADMMTRTEVARSAVYYAACVAEEAVEGGELAGELGEAASIAKAYCSDAYFQNAGDALQIHGGVGFTWEYDVHLHLKRAKASEHFLGSGDYHRERVAQLLLD</sequence>
<gene>
    <name evidence="10" type="ORF">ACFQBM_13615</name>
</gene>
<dbReference type="EMBL" id="JBHSVR010000001">
    <property type="protein sequence ID" value="MFC6634333.1"/>
    <property type="molecule type" value="Genomic_DNA"/>
</dbReference>
<dbReference type="Gene3D" id="1.20.140.10">
    <property type="entry name" value="Butyryl-CoA Dehydrogenase, subunit A, domain 3"/>
    <property type="match status" value="1"/>
</dbReference>
<feature type="domain" description="Acyl-CoA oxidase/dehydrogenase middle" evidence="8">
    <location>
        <begin position="142"/>
        <end position="205"/>
    </location>
</feature>
<proteinExistence type="inferred from homology"/>
<comment type="caution">
    <text evidence="10">The sequence shown here is derived from an EMBL/GenBank/DDBJ whole genome shotgun (WGS) entry which is preliminary data.</text>
</comment>
<evidence type="ECO:0000313" key="11">
    <source>
        <dbReference type="Proteomes" id="UP001596425"/>
    </source>
</evidence>
<dbReference type="Gene3D" id="1.10.540.10">
    <property type="entry name" value="Acyl-CoA dehydrogenase/oxidase, N-terminal domain"/>
    <property type="match status" value="1"/>
</dbReference>
<dbReference type="InterPro" id="IPR046373">
    <property type="entry name" value="Acyl-CoA_Oxase/DH_mid-dom_sf"/>
</dbReference>
<dbReference type="CDD" id="cd00567">
    <property type="entry name" value="ACAD"/>
    <property type="match status" value="1"/>
</dbReference>
<reference evidence="11" key="1">
    <citation type="journal article" date="2019" name="Int. J. Syst. Evol. Microbiol.">
        <title>The Global Catalogue of Microorganisms (GCM) 10K type strain sequencing project: providing services to taxonomists for standard genome sequencing and annotation.</title>
        <authorList>
            <consortium name="The Broad Institute Genomics Platform"/>
            <consortium name="The Broad Institute Genome Sequencing Center for Infectious Disease"/>
            <person name="Wu L."/>
            <person name="Ma J."/>
        </authorList>
    </citation>
    <scope>NUCLEOTIDE SEQUENCE [LARGE SCALE GENOMIC DNA]</scope>
    <source>
        <strain evidence="11">CGMCC 1.13718</strain>
    </source>
</reference>
<dbReference type="InterPro" id="IPR037069">
    <property type="entry name" value="AcylCoA_DH/ox_N_sf"/>
</dbReference>
<dbReference type="PANTHER" id="PTHR43884:SF20">
    <property type="entry name" value="ACYL-COA DEHYDROGENASE FADE28"/>
    <property type="match status" value="1"/>
</dbReference>
<name>A0ABW1YR50_9GAMM</name>
<dbReference type="InterPro" id="IPR009075">
    <property type="entry name" value="AcylCo_DH/oxidase_C"/>
</dbReference>
<evidence type="ECO:0000313" key="10">
    <source>
        <dbReference type="EMBL" id="MFC6634333.1"/>
    </source>
</evidence>
<dbReference type="SUPFAM" id="SSF47203">
    <property type="entry name" value="Acyl-CoA dehydrogenase C-terminal domain-like"/>
    <property type="match status" value="1"/>
</dbReference>
<evidence type="ECO:0000256" key="3">
    <source>
        <dbReference type="ARBA" id="ARBA00022630"/>
    </source>
</evidence>
<evidence type="ECO:0000256" key="2">
    <source>
        <dbReference type="ARBA" id="ARBA00009347"/>
    </source>
</evidence>
<dbReference type="InterPro" id="IPR006091">
    <property type="entry name" value="Acyl-CoA_Oxase/DH_mid-dom"/>
</dbReference>
<dbReference type="InterPro" id="IPR009100">
    <property type="entry name" value="AcylCoA_DH/oxidase_NM_dom_sf"/>
</dbReference>
<evidence type="ECO:0000256" key="1">
    <source>
        <dbReference type="ARBA" id="ARBA00001974"/>
    </source>
</evidence>
<feature type="domain" description="Acyl-CoA dehydrogenase/oxidase C-terminal" evidence="7">
    <location>
        <begin position="235"/>
        <end position="386"/>
    </location>
</feature>
<dbReference type="Pfam" id="PF02770">
    <property type="entry name" value="Acyl-CoA_dh_M"/>
    <property type="match status" value="1"/>
</dbReference>
<evidence type="ECO:0000259" key="9">
    <source>
        <dbReference type="Pfam" id="PF02771"/>
    </source>
</evidence>
<dbReference type="Proteomes" id="UP001596425">
    <property type="component" value="Unassembled WGS sequence"/>
</dbReference>
<comment type="cofactor">
    <cofactor evidence="1 6">
        <name>FAD</name>
        <dbReference type="ChEBI" id="CHEBI:57692"/>
    </cofactor>
</comment>
<dbReference type="PANTHER" id="PTHR43884">
    <property type="entry name" value="ACYL-COA DEHYDROGENASE"/>
    <property type="match status" value="1"/>
</dbReference>
<evidence type="ECO:0000259" key="7">
    <source>
        <dbReference type="Pfam" id="PF00441"/>
    </source>
</evidence>
<keyword evidence="11" id="KW-1185">Reference proteome</keyword>
<evidence type="ECO:0000256" key="6">
    <source>
        <dbReference type="RuleBase" id="RU362125"/>
    </source>
</evidence>
<evidence type="ECO:0000256" key="5">
    <source>
        <dbReference type="ARBA" id="ARBA00023002"/>
    </source>
</evidence>
<dbReference type="InterPro" id="IPR036250">
    <property type="entry name" value="AcylCo_DH-like_C"/>
</dbReference>
<accession>A0ABW1YR50</accession>
<keyword evidence="4 6" id="KW-0274">FAD</keyword>
<evidence type="ECO:0000256" key="4">
    <source>
        <dbReference type="ARBA" id="ARBA00022827"/>
    </source>
</evidence>
<dbReference type="Pfam" id="PF02771">
    <property type="entry name" value="Acyl-CoA_dh_N"/>
    <property type="match status" value="1"/>
</dbReference>